<protein>
    <recommendedName>
        <fullName evidence="4">Glutaredoxin domain-containing protein</fullName>
    </recommendedName>
</protein>
<name>A0A642V4Y5_DIURU</name>
<feature type="compositionally biased region" description="Basic and acidic residues" evidence="1">
    <location>
        <begin position="305"/>
        <end position="341"/>
    </location>
</feature>
<dbReference type="PROSITE" id="PS51354">
    <property type="entry name" value="GLUTAREDOXIN_2"/>
    <property type="match status" value="1"/>
</dbReference>
<feature type="compositionally biased region" description="Low complexity" evidence="1">
    <location>
        <begin position="164"/>
        <end position="178"/>
    </location>
</feature>
<evidence type="ECO:0008006" key="4">
    <source>
        <dbReference type="Google" id="ProtNLM"/>
    </source>
</evidence>
<keyword evidence="3" id="KW-1185">Reference proteome</keyword>
<feature type="region of interest" description="Disordered" evidence="1">
    <location>
        <begin position="1"/>
        <end position="47"/>
    </location>
</feature>
<dbReference type="RefSeq" id="XP_034015184.1">
    <property type="nucleotide sequence ID" value="XM_034158965.1"/>
</dbReference>
<dbReference type="GeneID" id="54778722"/>
<dbReference type="InterPro" id="IPR006993">
    <property type="entry name" value="Glut_rich_SH3-bd"/>
</dbReference>
<feature type="compositionally biased region" description="Basic and acidic residues" evidence="1">
    <location>
        <begin position="519"/>
        <end position="538"/>
    </location>
</feature>
<feature type="compositionally biased region" description="Low complexity" evidence="1">
    <location>
        <begin position="655"/>
        <end position="669"/>
    </location>
</feature>
<feature type="compositionally biased region" description="Polar residues" evidence="1">
    <location>
        <begin position="179"/>
        <end position="195"/>
    </location>
</feature>
<dbReference type="VEuPathDB" id="FungiDB:DIURU_000069"/>
<dbReference type="Pfam" id="PF04908">
    <property type="entry name" value="SH3BGR"/>
    <property type="match status" value="1"/>
</dbReference>
<evidence type="ECO:0000313" key="2">
    <source>
        <dbReference type="EMBL" id="KAA8908756.1"/>
    </source>
</evidence>
<feature type="compositionally biased region" description="Basic and acidic residues" evidence="1">
    <location>
        <begin position="32"/>
        <end position="43"/>
    </location>
</feature>
<feature type="region of interest" description="Disordered" evidence="1">
    <location>
        <begin position="235"/>
        <end position="432"/>
    </location>
</feature>
<dbReference type="OrthoDB" id="9932926at2759"/>
<feature type="compositionally biased region" description="Polar residues" evidence="1">
    <location>
        <begin position="286"/>
        <end position="298"/>
    </location>
</feature>
<feature type="region of interest" description="Disordered" evidence="1">
    <location>
        <begin position="648"/>
        <end position="676"/>
    </location>
</feature>
<dbReference type="AlphaFoldDB" id="A0A642V4Y5"/>
<feature type="compositionally biased region" description="Basic and acidic residues" evidence="1">
    <location>
        <begin position="263"/>
        <end position="283"/>
    </location>
</feature>
<feature type="compositionally biased region" description="Basic residues" evidence="1">
    <location>
        <begin position="82"/>
        <end position="92"/>
    </location>
</feature>
<dbReference type="Gene3D" id="3.40.30.10">
    <property type="entry name" value="Glutaredoxin"/>
    <property type="match status" value="1"/>
</dbReference>
<proteinExistence type="predicted"/>
<feature type="region of interest" description="Disordered" evidence="1">
    <location>
        <begin position="74"/>
        <end position="215"/>
    </location>
</feature>
<dbReference type="EMBL" id="SWFT01000004">
    <property type="protein sequence ID" value="KAA8908756.1"/>
    <property type="molecule type" value="Genomic_DNA"/>
</dbReference>
<feature type="compositionally biased region" description="Basic residues" evidence="1">
    <location>
        <begin position="21"/>
        <end position="31"/>
    </location>
</feature>
<organism evidence="2 3">
    <name type="scientific">Diutina rugosa</name>
    <name type="common">Yeast</name>
    <name type="synonym">Candida rugosa</name>
    <dbReference type="NCBI Taxonomy" id="5481"/>
    <lineage>
        <taxon>Eukaryota</taxon>
        <taxon>Fungi</taxon>
        <taxon>Dikarya</taxon>
        <taxon>Ascomycota</taxon>
        <taxon>Saccharomycotina</taxon>
        <taxon>Pichiomycetes</taxon>
        <taxon>Debaryomycetaceae</taxon>
        <taxon>Diutina</taxon>
    </lineage>
</organism>
<evidence type="ECO:0000256" key="1">
    <source>
        <dbReference type="SAM" id="MobiDB-lite"/>
    </source>
</evidence>
<feature type="compositionally biased region" description="Basic and acidic residues" evidence="1">
    <location>
        <begin position="490"/>
        <end position="511"/>
    </location>
</feature>
<comment type="caution">
    <text evidence="2">The sequence shown here is derived from an EMBL/GenBank/DDBJ whole genome shotgun (WGS) entry which is preliminary data.</text>
</comment>
<reference evidence="2 3" key="1">
    <citation type="submission" date="2019-07" db="EMBL/GenBank/DDBJ databases">
        <title>Genome assembly of two rare yeast pathogens: Diutina rugosa and Trichomonascus ciferrii.</title>
        <authorList>
            <person name="Mixao V."/>
            <person name="Saus E."/>
            <person name="Hansen A."/>
            <person name="Lass-Flor C."/>
            <person name="Gabaldon T."/>
        </authorList>
    </citation>
    <scope>NUCLEOTIDE SEQUENCE [LARGE SCALE GENOMIC DNA]</scope>
    <source>
        <strain evidence="2 3">CBS 613</strain>
    </source>
</reference>
<sequence>MSDRELSSSPPPSASPSVKDKSKKKKKKSTKKAKDVKEAKTGDDGLDSLMAELKLESEAIDGLDDITAALDDLGQSVGATKPKSKKKKKKSKSPSPPEDATTSSDPAVSQEASVDPDPTVSLDSRDSHDSTPVKTDNIINEVLEAKSTDITPAADLSENATPTKSIDSPSKPPKASDSVNPETPATPTKTRSGSGAASKFDSDLFSVDSHDSNESAFEKIAREAKEIAEATYAESVKDAELIAGSQEPVISSSTEEPAPDSLQGHERQIAMDDYEDARYEAEKLLGNSSDEGNASTTADAVPSSEKSDPVNEDNAEKVLAKNDKEAPTTDEKPFVTKDVSEKSQPAETSATVDGLEPSAQGHLSSPATPTKSTVPTMSTPPSTKVDKDVKPQSDAVKDEKPIKTIAKPKSDKKTTKKAAIHTATNNSSQPAKEQIVLELGENLYNYKDDEHHLSEIAALKSLRIDTKAVNAYLAAAAKEKQSTLTTADEPETKVTGAKDTKTEDSDVKQADVDDEPEAEEPKADETTADDTKSKHSNTDDVEPELSESKEIIPEDLEEAKTKTEADDADTTTKSVPEEDEVAGLNLSNKSVASVDINAGGDTDAVPKEKSATTAAADTSLDIDDLINELQGDDVEALLRELDADEKSTQARSILKPSGSAAAAATSTAKKPSKADDDLDFEVSQDEIRKHLATLPIYLYTSLAGGMQIVPRTNRLALILQANDIKFEYKDLGTDAEAKKIWKRYANGPNGMRTIPGVVRGDEVIGDWKEIDEANEEYKVRELIYETL</sequence>
<feature type="compositionally biased region" description="Low complexity" evidence="1">
    <location>
        <begin position="368"/>
        <end position="383"/>
    </location>
</feature>
<feature type="compositionally biased region" description="Basic and acidic residues" evidence="1">
    <location>
        <begin position="384"/>
        <end position="413"/>
    </location>
</feature>
<accession>A0A642V4Y5</accession>
<gene>
    <name evidence="2" type="ORF">DIURU_000069</name>
</gene>
<feature type="compositionally biased region" description="Polar residues" evidence="1">
    <location>
        <begin position="100"/>
        <end position="112"/>
    </location>
</feature>
<dbReference type="Proteomes" id="UP000449547">
    <property type="component" value="Unassembled WGS sequence"/>
</dbReference>
<feature type="compositionally biased region" description="Polar residues" evidence="1">
    <location>
        <begin position="342"/>
        <end position="351"/>
    </location>
</feature>
<feature type="compositionally biased region" description="Basic and acidic residues" evidence="1">
    <location>
        <begin position="546"/>
        <end position="565"/>
    </location>
</feature>
<dbReference type="SUPFAM" id="SSF52833">
    <property type="entry name" value="Thioredoxin-like"/>
    <property type="match status" value="1"/>
</dbReference>
<dbReference type="InterPro" id="IPR036249">
    <property type="entry name" value="Thioredoxin-like_sf"/>
</dbReference>
<evidence type="ECO:0000313" key="3">
    <source>
        <dbReference type="Proteomes" id="UP000449547"/>
    </source>
</evidence>
<feature type="region of interest" description="Disordered" evidence="1">
    <location>
        <begin position="477"/>
        <end position="591"/>
    </location>
</feature>